<dbReference type="RefSeq" id="WP_115659888.1">
    <property type="nucleotide sequence ID" value="NZ_UGHD01000002.1"/>
</dbReference>
<feature type="transmembrane region" description="Helical" evidence="1">
    <location>
        <begin position="6"/>
        <end position="25"/>
    </location>
</feature>
<dbReference type="Proteomes" id="UP000254512">
    <property type="component" value="Unassembled WGS sequence"/>
</dbReference>
<protein>
    <submittedName>
        <fullName evidence="2">Uncharacterized protein</fullName>
    </submittedName>
</protein>
<keyword evidence="1" id="KW-0472">Membrane</keyword>
<sequence length="161" mass="19134">MKFTLNKIHAIITLITALTLAFIFYTNHKGNVHFFDASYVLMSLDKNYRHDVAVNFVIDNNTFHTEIIVRELDRKKEKNYYKVLGEGKLVMKNTHQYYLKFDNIDVYKGTNENNLKPFDHKNITQTLIEDYTSLEVLHWSNEYIVVKFFFYDGQLLILEGH</sequence>
<dbReference type="AlphaFoldDB" id="A0A377HNV6"/>
<dbReference type="Pfam" id="PF22280">
    <property type="entry name" value="VtrC"/>
    <property type="match status" value="1"/>
</dbReference>
<accession>A0A377HNV6</accession>
<evidence type="ECO:0000313" key="2">
    <source>
        <dbReference type="EMBL" id="STO57764.1"/>
    </source>
</evidence>
<name>A0A377HNV6_GRIHO</name>
<evidence type="ECO:0000313" key="3">
    <source>
        <dbReference type="Proteomes" id="UP000254512"/>
    </source>
</evidence>
<organism evidence="2 3">
    <name type="scientific">Grimontia hollisae</name>
    <name type="common">Vibrio hollisae</name>
    <dbReference type="NCBI Taxonomy" id="673"/>
    <lineage>
        <taxon>Bacteria</taxon>
        <taxon>Pseudomonadati</taxon>
        <taxon>Pseudomonadota</taxon>
        <taxon>Gammaproteobacteria</taxon>
        <taxon>Vibrionales</taxon>
        <taxon>Vibrionaceae</taxon>
        <taxon>Grimontia</taxon>
    </lineage>
</organism>
<dbReference type="InterPro" id="IPR054526">
    <property type="entry name" value="VtrC-like"/>
</dbReference>
<keyword evidence="1" id="KW-1133">Transmembrane helix</keyword>
<reference evidence="2 3" key="1">
    <citation type="submission" date="2018-06" db="EMBL/GenBank/DDBJ databases">
        <authorList>
            <consortium name="Pathogen Informatics"/>
            <person name="Doyle S."/>
        </authorList>
    </citation>
    <scope>NUCLEOTIDE SEQUENCE [LARGE SCALE GENOMIC DNA]</scope>
    <source>
        <strain evidence="2 3">NCTC11645</strain>
    </source>
</reference>
<evidence type="ECO:0000256" key="1">
    <source>
        <dbReference type="SAM" id="Phobius"/>
    </source>
</evidence>
<dbReference type="EMBL" id="UGHD01000002">
    <property type="protein sequence ID" value="STO57764.1"/>
    <property type="molecule type" value="Genomic_DNA"/>
</dbReference>
<proteinExistence type="predicted"/>
<gene>
    <name evidence="2" type="ORF">NCTC11645_02157</name>
</gene>
<keyword evidence="1" id="KW-0812">Transmembrane</keyword>